<dbReference type="HOGENOM" id="CLU_3267870_0_0_9"/>
<dbReference type="GO" id="GO:0003677">
    <property type="term" value="F:DNA binding"/>
    <property type="evidence" value="ECO:0007669"/>
    <property type="project" value="InterPro"/>
</dbReference>
<proteinExistence type="predicted"/>
<reference evidence="2 3" key="1">
    <citation type="journal article" date="2007" name="PLoS ONE">
        <title>Analysis of the neurotoxin complex genes in Clostridium botulinum A1-A4 and B1 strains: BoNT/A3, /Ba4 and /B1 clusters are located within plasmids.</title>
        <authorList>
            <person name="Smith T.J."/>
            <person name="Hill K.K."/>
            <person name="Foley B.T."/>
            <person name="Detter J.C."/>
            <person name="Munk A.C."/>
            <person name="Bruce D.C."/>
            <person name="Doggett N.A."/>
            <person name="Smith L.A."/>
            <person name="Marks J.D."/>
            <person name="Xie G."/>
            <person name="Brettin T.S."/>
        </authorList>
    </citation>
    <scope>NUCLEOTIDE SEQUENCE [LARGE SCALE GENOMIC DNA]</scope>
    <source>
        <strain evidence="3">Okra / Type B1</strain>
    </source>
</reference>
<dbReference type="InterPro" id="IPR036388">
    <property type="entry name" value="WH-like_DNA-bd_sf"/>
</dbReference>
<dbReference type="EMBL" id="CP000939">
    <property type="protein sequence ID" value="ACA43973.1"/>
    <property type="molecule type" value="Genomic_DNA"/>
</dbReference>
<evidence type="ECO:0000313" key="2">
    <source>
        <dbReference type="EMBL" id="ACA43973.1"/>
    </source>
</evidence>
<dbReference type="Proteomes" id="UP000008541">
    <property type="component" value="Chromosome"/>
</dbReference>
<dbReference type="InterPro" id="IPR012318">
    <property type="entry name" value="HTH_CRP"/>
</dbReference>
<sequence length="41" mass="5030">MNRTLKEMESRSIIRYDDKKIHILDINQLRELSKNIYIKPL</sequence>
<dbReference type="GO" id="GO:0006355">
    <property type="term" value="P:regulation of DNA-templated transcription"/>
    <property type="evidence" value="ECO:0007669"/>
    <property type="project" value="InterPro"/>
</dbReference>
<evidence type="ECO:0000313" key="3">
    <source>
        <dbReference type="Proteomes" id="UP000008541"/>
    </source>
</evidence>
<dbReference type="PROSITE" id="PS51063">
    <property type="entry name" value="HTH_CRP_2"/>
    <property type="match status" value="1"/>
</dbReference>
<dbReference type="InterPro" id="IPR036390">
    <property type="entry name" value="WH_DNA-bd_sf"/>
</dbReference>
<evidence type="ECO:0000259" key="1">
    <source>
        <dbReference type="PROSITE" id="PS51063"/>
    </source>
</evidence>
<protein>
    <submittedName>
        <fullName evidence="2">Cyclic nucleotide-binding regulatory protein</fullName>
    </submittedName>
</protein>
<organism evidence="2 3">
    <name type="scientific">Clostridium botulinum (strain Okra / Type B1)</name>
    <dbReference type="NCBI Taxonomy" id="498213"/>
    <lineage>
        <taxon>Bacteria</taxon>
        <taxon>Bacillati</taxon>
        <taxon>Bacillota</taxon>
        <taxon>Clostridia</taxon>
        <taxon>Eubacteriales</taxon>
        <taxon>Clostridiaceae</taxon>
        <taxon>Clostridium</taxon>
    </lineage>
</organism>
<dbReference type="Gene3D" id="1.10.10.10">
    <property type="entry name" value="Winged helix-like DNA-binding domain superfamily/Winged helix DNA-binding domain"/>
    <property type="match status" value="1"/>
</dbReference>
<dbReference type="AlphaFoldDB" id="B1IH73"/>
<accession>B1IH73</accession>
<dbReference type="KEGG" id="cbb:CLD_3698"/>
<name>B1IH73_CLOBK</name>
<gene>
    <name evidence="2" type="ordered locus">CLD_3698</name>
</gene>
<feature type="domain" description="HTH crp-type" evidence="1">
    <location>
        <begin position="1"/>
        <end position="27"/>
    </location>
</feature>
<dbReference type="SUPFAM" id="SSF46785">
    <property type="entry name" value="Winged helix' DNA-binding domain"/>
    <property type="match status" value="1"/>
</dbReference>